<dbReference type="Proteomes" id="UP001486888">
    <property type="component" value="Chromosome"/>
</dbReference>
<feature type="chain" id="PRO_5043840004" evidence="1">
    <location>
        <begin position="28"/>
        <end position="339"/>
    </location>
</feature>
<sequence length="339" mass="36183">MKMKPLPVVSLCALALVASLSVAPANAASNVQSQPVDATTLTTGDKQEIIPPAPEVKLSTSENPSLDESGISLKSKQLLSSNEARVLSKATAQALETVAPAANEINKGFTLIQKNANSPVANLTIETATDSDLILQIDDTVFIQSEDETQQYGVIEKPVGIDATGKEVELTTAVTGSKVSYTVADPEKAVFPVATAAAWSYTVAYTWKDVGWPAYVSFKKAAAALKRCFNCSFPLSGAPKAFPVKGQKINLSVMGVKAPVQVTKASKSPLTWTFKTLPGHFDGPGSTIQFNLFSGRNNEFALGVTAKVTSSKIPQWLNKNASQKTWRTFAYRIAREANK</sequence>
<gene>
    <name evidence="2" type="ORF">QMQ05_01485</name>
</gene>
<evidence type="ECO:0000256" key="1">
    <source>
        <dbReference type="SAM" id="SignalP"/>
    </source>
</evidence>
<organism evidence="2 3">
    <name type="scientific">Glutamicibacter ectropisis</name>
    <dbReference type="NCBI Taxonomy" id="3046593"/>
    <lineage>
        <taxon>Bacteria</taxon>
        <taxon>Bacillati</taxon>
        <taxon>Actinomycetota</taxon>
        <taxon>Actinomycetes</taxon>
        <taxon>Micrococcales</taxon>
        <taxon>Micrococcaceae</taxon>
        <taxon>Glutamicibacter</taxon>
    </lineage>
</organism>
<proteinExistence type="predicted"/>
<keyword evidence="1" id="KW-0732">Signal</keyword>
<keyword evidence="3" id="KW-1185">Reference proteome</keyword>
<evidence type="ECO:0000313" key="2">
    <source>
        <dbReference type="EMBL" id="XAO46247.1"/>
    </source>
</evidence>
<name>A0AAU6WED7_9MICC</name>
<evidence type="ECO:0000313" key="3">
    <source>
        <dbReference type="Proteomes" id="UP001486888"/>
    </source>
</evidence>
<accession>A0AAU6WED7</accession>
<dbReference type="KEGG" id="gey:QMQ05_01485"/>
<dbReference type="AlphaFoldDB" id="A0AAU6WED7"/>
<dbReference type="RefSeq" id="WP_345472408.1">
    <property type="nucleotide sequence ID" value="NZ_CP125942.1"/>
</dbReference>
<feature type="signal peptide" evidence="1">
    <location>
        <begin position="1"/>
        <end position="27"/>
    </location>
</feature>
<protein>
    <submittedName>
        <fullName evidence="2">Uncharacterized protein</fullName>
    </submittedName>
</protein>
<dbReference type="EMBL" id="CP125942">
    <property type="protein sequence ID" value="XAO46247.1"/>
    <property type="molecule type" value="Genomic_DNA"/>
</dbReference>
<reference evidence="2 3" key="1">
    <citation type="submission" date="2023-05" db="EMBL/GenBank/DDBJ databases">
        <title>Glutamicibacter sp. B1, complete genome.</title>
        <authorList>
            <person name="Long Y.H."/>
            <person name="Fang T."/>
            <person name="Li X.Y."/>
        </authorList>
    </citation>
    <scope>NUCLEOTIDE SEQUENCE [LARGE SCALE GENOMIC DNA]</scope>
    <source>
        <strain evidence="2 3">B1</strain>
    </source>
</reference>